<protein>
    <submittedName>
        <fullName evidence="1">Uncharacterized protein</fullName>
    </submittedName>
</protein>
<dbReference type="Proteomes" id="UP000184292">
    <property type="component" value="Unassembled WGS sequence"/>
</dbReference>
<accession>A0A1M6GKE9</accession>
<dbReference type="EMBL" id="FQYO01000005">
    <property type="protein sequence ID" value="SHJ10417.1"/>
    <property type="molecule type" value="Genomic_DNA"/>
</dbReference>
<organism evidence="1 2">
    <name type="scientific">Wenxinia saemankumensis</name>
    <dbReference type="NCBI Taxonomy" id="1447782"/>
    <lineage>
        <taxon>Bacteria</taxon>
        <taxon>Pseudomonadati</taxon>
        <taxon>Pseudomonadota</taxon>
        <taxon>Alphaproteobacteria</taxon>
        <taxon>Rhodobacterales</taxon>
        <taxon>Roseobacteraceae</taxon>
        <taxon>Wenxinia</taxon>
    </lineage>
</organism>
<name>A0A1M6GKE9_9RHOB</name>
<dbReference type="AlphaFoldDB" id="A0A1M6GKE9"/>
<sequence length="83" mass="9394">MPRRSSRPDLDLNFPVRVKIRVPPTGLGQRLVEAIQWLRRELPDRHGHGSARMLRGDAIALHFVSLEDAAHFVAAFPDFELAV</sequence>
<proteinExistence type="predicted"/>
<evidence type="ECO:0000313" key="2">
    <source>
        <dbReference type="Proteomes" id="UP000184292"/>
    </source>
</evidence>
<dbReference type="OrthoDB" id="9782620at2"/>
<keyword evidence="2" id="KW-1185">Reference proteome</keyword>
<evidence type="ECO:0000313" key="1">
    <source>
        <dbReference type="EMBL" id="SHJ10417.1"/>
    </source>
</evidence>
<gene>
    <name evidence="1" type="ORF">SAMN05444417_2786</name>
</gene>
<dbReference type="RefSeq" id="WP_073332000.1">
    <property type="nucleotide sequence ID" value="NZ_FQYO01000005.1"/>
</dbReference>
<reference evidence="1 2" key="1">
    <citation type="submission" date="2016-11" db="EMBL/GenBank/DDBJ databases">
        <authorList>
            <person name="Jaros S."/>
            <person name="Januszkiewicz K."/>
            <person name="Wedrychowicz H."/>
        </authorList>
    </citation>
    <scope>NUCLEOTIDE SEQUENCE [LARGE SCALE GENOMIC DNA]</scope>
    <source>
        <strain evidence="1 2">DSM 100565</strain>
    </source>
</reference>